<proteinExistence type="inferred from homology"/>
<evidence type="ECO:0000256" key="6">
    <source>
        <dbReference type="ARBA" id="ARBA00023049"/>
    </source>
</evidence>
<dbReference type="Gene3D" id="3.90.132.10">
    <property type="entry name" value="Leishmanolysin , domain 2"/>
    <property type="match status" value="1"/>
</dbReference>
<evidence type="ECO:0000256" key="4">
    <source>
        <dbReference type="ARBA" id="ARBA00022801"/>
    </source>
</evidence>
<feature type="chain" id="PRO_5015108616" evidence="9">
    <location>
        <begin position="21"/>
        <end position="679"/>
    </location>
</feature>
<dbReference type="InterPro" id="IPR001577">
    <property type="entry name" value="Peptidase_M8"/>
</dbReference>
<evidence type="ECO:0000256" key="1">
    <source>
        <dbReference type="ARBA" id="ARBA00005860"/>
    </source>
</evidence>
<dbReference type="SUPFAM" id="SSF55486">
    <property type="entry name" value="Metalloproteases ('zincins'), catalytic domain"/>
    <property type="match status" value="1"/>
</dbReference>
<evidence type="ECO:0000256" key="2">
    <source>
        <dbReference type="ARBA" id="ARBA00022670"/>
    </source>
</evidence>
<dbReference type="AlphaFoldDB" id="A0A2P6N452"/>
<dbReference type="GO" id="GO:0005737">
    <property type="term" value="C:cytoplasm"/>
    <property type="evidence" value="ECO:0007669"/>
    <property type="project" value="TreeGrafter"/>
</dbReference>
<dbReference type="FunFam" id="3.90.132.10:FF:000001">
    <property type="entry name" value="leishmanolysin-like peptidase isoform X2"/>
    <property type="match status" value="1"/>
</dbReference>
<dbReference type="GO" id="GO:0007155">
    <property type="term" value="P:cell adhesion"/>
    <property type="evidence" value="ECO:0007669"/>
    <property type="project" value="InterPro"/>
</dbReference>
<comment type="caution">
    <text evidence="10">The sequence shown here is derived from an EMBL/GenBank/DDBJ whole genome shotgun (WGS) entry which is preliminary data.</text>
</comment>
<dbReference type="GO" id="GO:0046872">
    <property type="term" value="F:metal ion binding"/>
    <property type="evidence" value="ECO:0007669"/>
    <property type="project" value="UniProtKB-KW"/>
</dbReference>
<feature type="signal peptide" evidence="9">
    <location>
        <begin position="1"/>
        <end position="20"/>
    </location>
</feature>
<evidence type="ECO:0000256" key="7">
    <source>
        <dbReference type="PIRSR" id="PIRSR601577-1"/>
    </source>
</evidence>
<dbReference type="Pfam" id="PF01457">
    <property type="entry name" value="Peptidase_M8"/>
    <property type="match status" value="1"/>
</dbReference>
<keyword evidence="4" id="KW-0378">Hydrolase</keyword>
<dbReference type="STRING" id="1890364.A0A2P6N452"/>
<evidence type="ECO:0000256" key="9">
    <source>
        <dbReference type="SAM" id="SignalP"/>
    </source>
</evidence>
<dbReference type="PANTHER" id="PTHR10942:SF0">
    <property type="entry name" value="LEISHMANOLYSIN-LIKE PEPTIDASE"/>
    <property type="match status" value="1"/>
</dbReference>
<organism evidence="10 11">
    <name type="scientific">Planoprotostelium fungivorum</name>
    <dbReference type="NCBI Taxonomy" id="1890364"/>
    <lineage>
        <taxon>Eukaryota</taxon>
        <taxon>Amoebozoa</taxon>
        <taxon>Evosea</taxon>
        <taxon>Variosea</taxon>
        <taxon>Cavosteliida</taxon>
        <taxon>Cavosteliaceae</taxon>
        <taxon>Planoprotostelium</taxon>
    </lineage>
</organism>
<comment type="cofactor">
    <cofactor evidence="8">
        <name>Zn(2+)</name>
        <dbReference type="ChEBI" id="CHEBI:29105"/>
    </cofactor>
    <text evidence="8">Binds 1 zinc ion per subunit.</text>
</comment>
<evidence type="ECO:0000256" key="8">
    <source>
        <dbReference type="PIRSR" id="PIRSR601577-2"/>
    </source>
</evidence>
<comment type="similarity">
    <text evidence="1">Belongs to the peptidase M8 family.</text>
</comment>
<dbReference type="GO" id="GO:0016020">
    <property type="term" value="C:membrane"/>
    <property type="evidence" value="ECO:0007669"/>
    <property type="project" value="InterPro"/>
</dbReference>
<feature type="binding site" evidence="8">
    <location>
        <position position="230"/>
    </location>
    <ligand>
        <name>Zn(2+)</name>
        <dbReference type="ChEBI" id="CHEBI:29105"/>
        <note>catalytic</note>
    </ligand>
</feature>
<dbReference type="GO" id="GO:0004222">
    <property type="term" value="F:metalloendopeptidase activity"/>
    <property type="evidence" value="ECO:0007669"/>
    <property type="project" value="InterPro"/>
</dbReference>
<evidence type="ECO:0000313" key="10">
    <source>
        <dbReference type="EMBL" id="PRP78713.1"/>
    </source>
</evidence>
<dbReference type="OrthoDB" id="527990at2759"/>
<keyword evidence="3 8" id="KW-0479">Metal-binding</keyword>
<keyword evidence="11" id="KW-1185">Reference proteome</keyword>
<dbReference type="EMBL" id="MDYQ01000209">
    <property type="protein sequence ID" value="PRP78713.1"/>
    <property type="molecule type" value="Genomic_DNA"/>
</dbReference>
<protein>
    <submittedName>
        <fullName evidence="10">Leishmanolysin-like peptidase</fullName>
    </submittedName>
</protein>
<reference evidence="10 11" key="1">
    <citation type="journal article" date="2018" name="Genome Biol. Evol.">
        <title>Multiple Roots of Fruiting Body Formation in Amoebozoa.</title>
        <authorList>
            <person name="Hillmann F."/>
            <person name="Forbes G."/>
            <person name="Novohradska S."/>
            <person name="Ferling I."/>
            <person name="Riege K."/>
            <person name="Groth M."/>
            <person name="Westermann M."/>
            <person name="Marz M."/>
            <person name="Spaller T."/>
            <person name="Winckler T."/>
            <person name="Schaap P."/>
            <person name="Glockner G."/>
        </authorList>
    </citation>
    <scope>NUCLEOTIDE SEQUENCE [LARGE SCALE GENOMIC DNA]</scope>
    <source>
        <strain evidence="10 11">Jena</strain>
    </source>
</reference>
<dbReference type="GO" id="GO:0006508">
    <property type="term" value="P:proteolysis"/>
    <property type="evidence" value="ECO:0007669"/>
    <property type="project" value="UniProtKB-KW"/>
</dbReference>
<sequence>MNRRGFLLLVLCSFFYVSIAVESPLCDFVEDEGYANPDNYIMQEQSIPPTDSRKRATTTSITSTPSWPVGWNNMRIKFDFTYVDPSTKVDTRTCWSTSDSVGGAPCTSDQVVSSDKYNSLKNSIIPNAQSVLQQVYAVRPMAVLNVGSSQCNSVNLNPGTIPDTDLLVYVFARPVSNDQIIAQAAACQFDGTTRRSTVGYINFNPVQVASTTSKYSYAQVVSTAVHESSHILGFSFNRLNAWYDASNPSNNVVPYDQVVKTFQFPTSQAGVTRPIYKIVSPLVLRVAKDHYNCSTIDGVELENFPAIGTNGSHWEMRTVMSEYMVGVIQDHPVISRFTMAFFQDSGWYMSNFSLAGALQWGAGLGCSFVQQYCTQSWPSTLYLCGAKSAAGCNYDRTSTSGCYIAPVNPKPDGYNYPAFADGMYGDPYADYCPYYVPVDKGDCTVLQNGITTGAVTGTRGVKYGFYSRCYMNSLLQNSLSSADTQPGCYQSVCIYGKLKVLVGSVYYDCPIGGKISPDGYGGSINCPTDDTLCDTGSSLDPNYPQLLSQSPVQQQALAGSWPSISPTSGGPGTIVNIYGGNFTSNMTGTIKAPANCEYLNTTNYVCTIASLDFFNSLTSIPKQTIDVSLVDTNTGKSCSLNKGFEFSSSLNALDIAITWIKRNPYAAAGTRLYRGAIRI</sequence>
<feature type="binding site" evidence="8">
    <location>
        <position position="226"/>
    </location>
    <ligand>
        <name>Zn(2+)</name>
        <dbReference type="ChEBI" id="CHEBI:29105"/>
        <note>catalytic</note>
    </ligand>
</feature>
<dbReference type="Proteomes" id="UP000241769">
    <property type="component" value="Unassembled WGS sequence"/>
</dbReference>
<keyword evidence="5 8" id="KW-0862">Zinc</keyword>
<feature type="active site" evidence="7">
    <location>
        <position position="227"/>
    </location>
</feature>
<dbReference type="CDD" id="cd00102">
    <property type="entry name" value="IPT"/>
    <property type="match status" value="1"/>
</dbReference>
<feature type="binding site" evidence="8">
    <location>
        <position position="313"/>
    </location>
    <ligand>
        <name>Zn(2+)</name>
        <dbReference type="ChEBI" id="CHEBI:29105"/>
        <note>catalytic</note>
    </ligand>
</feature>
<evidence type="ECO:0000256" key="3">
    <source>
        <dbReference type="ARBA" id="ARBA00022723"/>
    </source>
</evidence>
<evidence type="ECO:0000313" key="11">
    <source>
        <dbReference type="Proteomes" id="UP000241769"/>
    </source>
</evidence>
<dbReference type="Gene3D" id="3.10.170.20">
    <property type="match status" value="1"/>
</dbReference>
<keyword evidence="9" id="KW-0732">Signal</keyword>
<gene>
    <name evidence="10" type="ORF">PROFUN_13352</name>
</gene>
<keyword evidence="6 8" id="KW-0482">Metalloprotease</keyword>
<evidence type="ECO:0000256" key="5">
    <source>
        <dbReference type="ARBA" id="ARBA00022833"/>
    </source>
</evidence>
<dbReference type="PANTHER" id="PTHR10942">
    <property type="entry name" value="LEISHMANOLYSIN-LIKE PEPTIDASE"/>
    <property type="match status" value="1"/>
</dbReference>
<name>A0A2P6N452_9EUKA</name>
<keyword evidence="2" id="KW-0645">Protease</keyword>
<dbReference type="InParanoid" id="A0A2P6N452"/>
<accession>A0A2P6N452</accession>